<feature type="domain" description="Transposable element P transposase-like RNase H" evidence="1">
    <location>
        <begin position="32"/>
        <end position="166"/>
    </location>
</feature>
<comment type="caution">
    <text evidence="4">The sequence shown here is derived from an EMBL/GenBank/DDBJ whole genome shotgun (WGS) entry which is preliminary data.</text>
</comment>
<feature type="non-terminal residue" evidence="4">
    <location>
        <position position="1"/>
    </location>
</feature>
<sequence>SSSTYRFLREQEILPLPCPRTIRNYLSLIDVKCGFDQKFFQLLKKKIGILKPEQKHGMLVYDEIFLRESFNVNSQTLTYCGLEDFGGEVDSCGLKANHALVFMYQSLAINFTQSIAVFTSRGPVKGIVLAQLVIKSICLLENIGLRVDGVVSDGASTNRKLWIELGISGQKNKITNSFEHPLNPKRKVFMFADAPHLIKNVRNRLYNKKSLRESAETPFIRWSHYLDVYNNDIKRNSNSPTKVCPKITLRHLEIDGLSKMSVKLATQILSNSMARGIEFYRDYVKVESLKTSHQTELFTERFNKLFDVLNRKYPAEGIRNDSPDFQVLEENLKWLNCWEDQVVNKKINKDEYLTQNTADGLRVTIKSTLELSKYLLEQCKFKYILTCKMNQDRLEQFFGMARQATGPNEHPNTPTFLQVYKMISVYSLLKPPKTGNCKILEPNIHTITINDLNSVINNEHVSQRDEKIETLKKKLDSLVMNEVEVDDIFDSNIHNYYKAEVEDCVLYYICGYITKNIIKKIICNNCLTVLAGMYTKLLILK</sequence>
<reference evidence="4 5" key="1">
    <citation type="submission" date="2019-08" db="EMBL/GenBank/DDBJ databases">
        <title>Whole genome of Aphis craccivora.</title>
        <authorList>
            <person name="Voronova N.V."/>
            <person name="Shulinski R.S."/>
            <person name="Bandarenka Y.V."/>
            <person name="Zhorov D.G."/>
            <person name="Warner D."/>
        </authorList>
    </citation>
    <scope>NUCLEOTIDE SEQUENCE [LARGE SCALE GENOMIC DNA]</scope>
    <source>
        <strain evidence="4">180601</strain>
        <tissue evidence="4">Whole Body</tissue>
    </source>
</reference>
<dbReference type="Pfam" id="PF21788">
    <property type="entry name" value="TNP-like_GBD"/>
    <property type="match status" value="1"/>
</dbReference>
<dbReference type="Pfam" id="PF21787">
    <property type="entry name" value="TNP-like_RNaseH_N"/>
    <property type="match status" value="1"/>
</dbReference>
<dbReference type="Pfam" id="PF21789">
    <property type="entry name" value="TNP-like_RNaseH_C"/>
    <property type="match status" value="1"/>
</dbReference>
<dbReference type="OrthoDB" id="6593860at2759"/>
<evidence type="ECO:0000259" key="1">
    <source>
        <dbReference type="Pfam" id="PF21787"/>
    </source>
</evidence>
<evidence type="ECO:0000259" key="2">
    <source>
        <dbReference type="Pfam" id="PF21788"/>
    </source>
</evidence>
<dbReference type="EMBL" id="VUJU01013907">
    <property type="protein sequence ID" value="KAF0703412.1"/>
    <property type="molecule type" value="Genomic_DNA"/>
</dbReference>
<keyword evidence="5" id="KW-1185">Reference proteome</keyword>
<dbReference type="InterPro" id="IPR048365">
    <property type="entry name" value="TNP-like_RNaseH_N"/>
</dbReference>
<dbReference type="Proteomes" id="UP000478052">
    <property type="component" value="Unassembled WGS sequence"/>
</dbReference>
<feature type="domain" description="Transposable element P transposase-like GTP-binding insertion" evidence="2">
    <location>
        <begin position="196"/>
        <end position="314"/>
    </location>
</feature>
<evidence type="ECO:0000313" key="5">
    <source>
        <dbReference type="Proteomes" id="UP000478052"/>
    </source>
</evidence>
<dbReference type="AlphaFoldDB" id="A0A6G0VRH0"/>
<proteinExistence type="predicted"/>
<evidence type="ECO:0000259" key="3">
    <source>
        <dbReference type="Pfam" id="PF21789"/>
    </source>
</evidence>
<dbReference type="PANTHER" id="PTHR47577:SF2">
    <property type="entry name" value="THAP DOMAIN CONTAINING 9"/>
    <property type="match status" value="1"/>
</dbReference>
<protein>
    <submittedName>
        <fullName evidence="4">THAP-type domain-containing protein</fullName>
    </submittedName>
</protein>
<feature type="domain" description="Transposable element P transposase-like RNase H C-terminal" evidence="3">
    <location>
        <begin position="387"/>
        <end position="421"/>
    </location>
</feature>
<dbReference type="PANTHER" id="PTHR47577">
    <property type="entry name" value="THAP DOMAIN-CONTAINING PROTEIN 6"/>
    <property type="match status" value="1"/>
</dbReference>
<dbReference type="InterPro" id="IPR048367">
    <property type="entry name" value="TNP-like_RNaseH_C"/>
</dbReference>
<name>A0A6G0VRH0_APHCR</name>
<gene>
    <name evidence="4" type="ORF">FWK35_00033088</name>
</gene>
<accession>A0A6G0VRH0</accession>
<dbReference type="InterPro" id="IPR048366">
    <property type="entry name" value="TNP-like_GBD"/>
</dbReference>
<evidence type="ECO:0000313" key="4">
    <source>
        <dbReference type="EMBL" id="KAF0703412.1"/>
    </source>
</evidence>
<organism evidence="4 5">
    <name type="scientific">Aphis craccivora</name>
    <name type="common">Cowpea aphid</name>
    <dbReference type="NCBI Taxonomy" id="307492"/>
    <lineage>
        <taxon>Eukaryota</taxon>
        <taxon>Metazoa</taxon>
        <taxon>Ecdysozoa</taxon>
        <taxon>Arthropoda</taxon>
        <taxon>Hexapoda</taxon>
        <taxon>Insecta</taxon>
        <taxon>Pterygota</taxon>
        <taxon>Neoptera</taxon>
        <taxon>Paraneoptera</taxon>
        <taxon>Hemiptera</taxon>
        <taxon>Sternorrhyncha</taxon>
        <taxon>Aphidomorpha</taxon>
        <taxon>Aphidoidea</taxon>
        <taxon>Aphididae</taxon>
        <taxon>Aphidini</taxon>
        <taxon>Aphis</taxon>
        <taxon>Aphis</taxon>
    </lineage>
</organism>
<feature type="non-terminal residue" evidence="4">
    <location>
        <position position="541"/>
    </location>
</feature>